<comment type="caution">
    <text evidence="2">The sequence shown here is derived from an EMBL/GenBank/DDBJ whole genome shotgun (WGS) entry which is preliminary data.</text>
</comment>
<dbReference type="InterPro" id="IPR001173">
    <property type="entry name" value="Glyco_trans_2-like"/>
</dbReference>
<dbReference type="Gene3D" id="3.90.550.10">
    <property type="entry name" value="Spore Coat Polysaccharide Biosynthesis Protein SpsA, Chain A"/>
    <property type="match status" value="1"/>
</dbReference>
<keyword evidence="2" id="KW-0808">Transferase</keyword>
<dbReference type="EMBL" id="VWCJ01000004">
    <property type="protein sequence ID" value="KAA4998882.1"/>
    <property type="molecule type" value="Genomic_DNA"/>
</dbReference>
<dbReference type="RefSeq" id="WP_032591577.1">
    <property type="nucleotide sequence ID" value="NZ_CP131536.1"/>
</dbReference>
<dbReference type="InterPro" id="IPR029044">
    <property type="entry name" value="Nucleotide-diphossugar_trans"/>
</dbReference>
<dbReference type="PANTHER" id="PTHR43685:SF2">
    <property type="entry name" value="GLYCOSYLTRANSFERASE 2-LIKE DOMAIN-CONTAINING PROTEIN"/>
    <property type="match status" value="1"/>
</dbReference>
<name>A0A642HPB2_BACFG</name>
<sequence length="275" mass="31771">MNRVSVIIPVYNSEKTIEQVLLSVVEQTAISEILEVIVVDDGSRDTSAIVIQAFIKAHPELHIRYIKQENGGASAARNHGMKEANGEFIALLDSDDLWLPNKIERQLEVIDQNPEIVFLGTSYVLGTDKKEVPLVLYGKAINTLFKATLKDIYWKHFPVTPSVIFRRSAINTIGYFDETQKYGEDINYFQKFCIHFNYYYLPEYLLHIAFNKTYFGSEGLSSNFKGMHEGGLKNLGELKNGGYFSASEYLCYRAYFQLKYWRRIIIRILNRMNYK</sequence>
<evidence type="ECO:0000313" key="3">
    <source>
        <dbReference type="Proteomes" id="UP000460666"/>
    </source>
</evidence>
<accession>A0A642HPB2</accession>
<dbReference type="SUPFAM" id="SSF53448">
    <property type="entry name" value="Nucleotide-diphospho-sugar transferases"/>
    <property type="match status" value="1"/>
</dbReference>
<proteinExistence type="predicted"/>
<feature type="domain" description="Glycosyltransferase 2-like" evidence="1">
    <location>
        <begin position="5"/>
        <end position="173"/>
    </location>
</feature>
<reference evidence="2 3" key="1">
    <citation type="journal article" date="2019" name="Nat. Med.">
        <title>A library of human gut bacterial isolates paired with longitudinal multiomics data enables mechanistic microbiome research.</title>
        <authorList>
            <person name="Poyet M."/>
            <person name="Groussin M."/>
            <person name="Gibbons S.M."/>
            <person name="Avila-Pacheco J."/>
            <person name="Jiang X."/>
            <person name="Kearney S.M."/>
            <person name="Perrotta A.R."/>
            <person name="Berdy B."/>
            <person name="Zhao S."/>
            <person name="Lieberman T.D."/>
            <person name="Swanson P.K."/>
            <person name="Smith M."/>
            <person name="Roesemann S."/>
            <person name="Alexander J.E."/>
            <person name="Rich S.A."/>
            <person name="Livny J."/>
            <person name="Vlamakis H."/>
            <person name="Clish C."/>
            <person name="Bullock K."/>
            <person name="Deik A."/>
            <person name="Scott J."/>
            <person name="Pierce K.A."/>
            <person name="Xavier R.J."/>
            <person name="Alm E.J."/>
        </authorList>
    </citation>
    <scope>NUCLEOTIDE SEQUENCE [LARGE SCALE GENOMIC DNA]</scope>
    <source>
        <strain evidence="2 3">BIOML-A46</strain>
    </source>
</reference>
<dbReference type="PANTHER" id="PTHR43685">
    <property type="entry name" value="GLYCOSYLTRANSFERASE"/>
    <property type="match status" value="1"/>
</dbReference>
<organism evidence="2 3">
    <name type="scientific">Bacteroides fragilis</name>
    <dbReference type="NCBI Taxonomy" id="817"/>
    <lineage>
        <taxon>Bacteria</taxon>
        <taxon>Pseudomonadati</taxon>
        <taxon>Bacteroidota</taxon>
        <taxon>Bacteroidia</taxon>
        <taxon>Bacteroidales</taxon>
        <taxon>Bacteroidaceae</taxon>
        <taxon>Bacteroides</taxon>
    </lineage>
</organism>
<dbReference type="CDD" id="cd00761">
    <property type="entry name" value="Glyco_tranf_GTA_type"/>
    <property type="match status" value="1"/>
</dbReference>
<dbReference type="AlphaFoldDB" id="A0A642HPB2"/>
<evidence type="ECO:0000313" key="2">
    <source>
        <dbReference type="EMBL" id="KAA4998882.1"/>
    </source>
</evidence>
<dbReference type="Proteomes" id="UP000460666">
    <property type="component" value="Unassembled WGS sequence"/>
</dbReference>
<protein>
    <submittedName>
        <fullName evidence="2">Glycosyltransferase family 2 protein</fullName>
    </submittedName>
</protein>
<evidence type="ECO:0000259" key="1">
    <source>
        <dbReference type="Pfam" id="PF00535"/>
    </source>
</evidence>
<dbReference type="GO" id="GO:0016740">
    <property type="term" value="F:transferase activity"/>
    <property type="evidence" value="ECO:0007669"/>
    <property type="project" value="UniProtKB-KW"/>
</dbReference>
<dbReference type="Pfam" id="PF00535">
    <property type="entry name" value="Glycos_transf_2"/>
    <property type="match status" value="1"/>
</dbReference>
<dbReference type="InterPro" id="IPR050834">
    <property type="entry name" value="Glycosyltransf_2"/>
</dbReference>
<gene>
    <name evidence="2" type="ORF">F2Z89_08450</name>
</gene>